<evidence type="ECO:0000313" key="2">
    <source>
        <dbReference type="Proteomes" id="UP000249547"/>
    </source>
</evidence>
<comment type="caution">
    <text evidence="1">The sequence shown here is derived from an EMBL/GenBank/DDBJ whole genome shotgun (WGS) entry which is preliminary data.</text>
</comment>
<protein>
    <submittedName>
        <fullName evidence="1">Uncharacterized protein DUF2490</fullName>
    </submittedName>
</protein>
<name>A0A327R362_9BACT</name>
<dbReference type="OrthoDB" id="1118734at2"/>
<reference evidence="1 2" key="1">
    <citation type="submission" date="2018-06" db="EMBL/GenBank/DDBJ databases">
        <title>Genomic Encyclopedia of Archaeal and Bacterial Type Strains, Phase II (KMG-II): from individual species to whole genera.</title>
        <authorList>
            <person name="Goeker M."/>
        </authorList>
    </citation>
    <scope>NUCLEOTIDE SEQUENCE [LARGE SCALE GENOMIC DNA]</scope>
    <source>
        <strain evidence="1 2">DSM 23857</strain>
    </source>
</reference>
<proteinExistence type="predicted"/>
<dbReference type="EMBL" id="QLLL01000001">
    <property type="protein sequence ID" value="RAJ10498.1"/>
    <property type="molecule type" value="Genomic_DNA"/>
</dbReference>
<dbReference type="RefSeq" id="WP_111595650.1">
    <property type="nucleotide sequence ID" value="NZ_QLLL01000001.1"/>
</dbReference>
<sequence length="238" mass="28021">MIKRELGLLVIAMLLVVTSGKAQVSQNYQHWYTYFGTAKINDKFSIPFDVQLRIRNGISDKGQILTRGGLQYSINKRASALLGYAYVTTYTDPLDTWFPEHRMFEQFIYKTPIRKWDMTHRFRLEQRWVGVKGLNAEGEKEIADWRYGNRLRYWNRSVLPLSKKYYFVLQDELFMNLWGNDISNKFYDQNRFLAAVGYNIKSNLKVDVGYMNQFIQAGNGSKTMNHILHIGVFHNFDL</sequence>
<keyword evidence="2" id="KW-1185">Reference proteome</keyword>
<accession>A0A327R362</accession>
<gene>
    <name evidence="1" type="ORF">LX64_00100</name>
</gene>
<dbReference type="Proteomes" id="UP000249547">
    <property type="component" value="Unassembled WGS sequence"/>
</dbReference>
<dbReference type="Pfam" id="PF10677">
    <property type="entry name" value="DUF2490"/>
    <property type="match status" value="1"/>
</dbReference>
<dbReference type="InterPro" id="IPR019619">
    <property type="entry name" value="DUF2490"/>
</dbReference>
<organism evidence="1 2">
    <name type="scientific">Chitinophaga skermanii</name>
    <dbReference type="NCBI Taxonomy" id="331697"/>
    <lineage>
        <taxon>Bacteria</taxon>
        <taxon>Pseudomonadati</taxon>
        <taxon>Bacteroidota</taxon>
        <taxon>Chitinophagia</taxon>
        <taxon>Chitinophagales</taxon>
        <taxon>Chitinophagaceae</taxon>
        <taxon>Chitinophaga</taxon>
    </lineage>
</organism>
<dbReference type="AlphaFoldDB" id="A0A327R362"/>
<evidence type="ECO:0000313" key="1">
    <source>
        <dbReference type="EMBL" id="RAJ10498.1"/>
    </source>
</evidence>